<organism evidence="3 4">
    <name type="scientific">Acidithiobacillus ferridurans</name>
    <dbReference type="NCBI Taxonomy" id="1232575"/>
    <lineage>
        <taxon>Bacteria</taxon>
        <taxon>Pseudomonadati</taxon>
        <taxon>Pseudomonadota</taxon>
        <taxon>Acidithiobacillia</taxon>
        <taxon>Acidithiobacillales</taxon>
        <taxon>Acidithiobacillaceae</taxon>
        <taxon>Acidithiobacillus</taxon>
    </lineage>
</organism>
<protein>
    <submittedName>
        <fullName evidence="3">D-alanyl-D-alanine carboxypeptidase</fullName>
    </submittedName>
</protein>
<accession>A0A8X8G355</accession>
<dbReference type="AlphaFoldDB" id="A0A8X8G355"/>
<dbReference type="SUPFAM" id="SSF56601">
    <property type="entry name" value="beta-lactamase/transpeptidase-like"/>
    <property type="match status" value="1"/>
</dbReference>
<dbReference type="SMART" id="SM00936">
    <property type="entry name" value="PBP5_C"/>
    <property type="match status" value="1"/>
</dbReference>
<dbReference type="RefSeq" id="WP_404813447.1">
    <property type="nucleotide sequence ID" value="NZ_JABBHS010000068.1"/>
</dbReference>
<gene>
    <name evidence="3" type="ORF">HF568_02450</name>
</gene>
<dbReference type="GO" id="GO:0006508">
    <property type="term" value="P:proteolysis"/>
    <property type="evidence" value="ECO:0007669"/>
    <property type="project" value="InterPro"/>
</dbReference>
<dbReference type="PANTHER" id="PTHR21581">
    <property type="entry name" value="D-ALANYL-D-ALANINE CARBOXYPEPTIDASE"/>
    <property type="match status" value="1"/>
</dbReference>
<proteinExistence type="predicted"/>
<dbReference type="InterPro" id="IPR001967">
    <property type="entry name" value="Peptidase_S11_N"/>
</dbReference>
<dbReference type="Gene3D" id="3.40.710.10">
    <property type="entry name" value="DD-peptidase/beta-lactamase superfamily"/>
    <property type="match status" value="1"/>
</dbReference>
<dbReference type="InterPro" id="IPR012907">
    <property type="entry name" value="Peptidase_S11_C"/>
</dbReference>
<reference evidence="3" key="1">
    <citation type="journal article" date="2021" name="ISME J.">
        <title>Genomic evolution of the class Acidithiobacillia: deep-branching Proteobacteria living in extreme acidic conditions.</title>
        <authorList>
            <person name="Moya-Beltran A."/>
            <person name="Beard S."/>
            <person name="Rojas-Villalobos C."/>
            <person name="Issotta F."/>
            <person name="Gallardo Y."/>
            <person name="Ulloa R."/>
            <person name="Giaveno A."/>
            <person name="Degli Esposti M."/>
            <person name="Johnson D.B."/>
            <person name="Quatrini R."/>
        </authorList>
    </citation>
    <scope>NUCLEOTIDE SEQUENCE</scope>
    <source>
        <strain evidence="3">DSM 583</strain>
    </source>
</reference>
<dbReference type="GO" id="GO:0009002">
    <property type="term" value="F:serine-type D-Ala-D-Ala carboxypeptidase activity"/>
    <property type="evidence" value="ECO:0007669"/>
    <property type="project" value="InterPro"/>
</dbReference>
<feature type="non-terminal residue" evidence="3">
    <location>
        <position position="1"/>
    </location>
</feature>
<dbReference type="EMBL" id="JABBHS010000068">
    <property type="protein sequence ID" value="MBU2722111.1"/>
    <property type="molecule type" value="Genomic_DNA"/>
</dbReference>
<evidence type="ECO:0000313" key="3">
    <source>
        <dbReference type="EMBL" id="MBU2722111.1"/>
    </source>
</evidence>
<evidence type="ECO:0000256" key="1">
    <source>
        <dbReference type="ARBA" id="ARBA00003217"/>
    </source>
</evidence>
<dbReference type="InterPro" id="IPR015956">
    <property type="entry name" value="Peniciliin-bd_prot_C_sf"/>
</dbReference>
<comment type="caution">
    <text evidence="3">The sequence shown here is derived from an EMBL/GenBank/DDBJ whole genome shotgun (WGS) entry which is preliminary data.</text>
</comment>
<feature type="domain" description="Peptidase S11 D-Ala-D-Ala carboxypeptidase A C-terminal" evidence="2">
    <location>
        <begin position="118"/>
        <end position="208"/>
    </location>
</feature>
<dbReference type="SUPFAM" id="SSF69189">
    <property type="entry name" value="Penicillin-binding protein associated domain"/>
    <property type="match status" value="1"/>
</dbReference>
<keyword evidence="3" id="KW-0121">Carboxypeptidase</keyword>
<dbReference type="Pfam" id="PF00768">
    <property type="entry name" value="Peptidase_S11"/>
    <property type="match status" value="1"/>
</dbReference>
<dbReference type="Proteomes" id="UP000887300">
    <property type="component" value="Unassembled WGS sequence"/>
</dbReference>
<keyword evidence="3" id="KW-0378">Hydrolase</keyword>
<dbReference type="InterPro" id="IPR012338">
    <property type="entry name" value="Beta-lactam/transpept-like"/>
</dbReference>
<name>A0A8X8G355_ACIFI</name>
<dbReference type="PANTHER" id="PTHR21581:SF6">
    <property type="entry name" value="TRAFFICKING PROTEIN PARTICLE COMPLEX SUBUNIT 12"/>
    <property type="match status" value="1"/>
</dbReference>
<comment type="function">
    <text evidence="1">Removes C-terminal D-alanyl residues from sugar-peptide cell wall precursors.</text>
</comment>
<sequence>THYSNVDGLPDSNLYTTALDVAKLSRALIRQFPQVIQITKEKSYTYNGITQRSWNPVLFRDPTVDGLKTGLTDASGYCIDATAIRNGRRLIAVVLGGPSWAGSTNAVEALLDYGYRFFVNHPVYTAGEKVSEISRSDLSPMPIPVGVEQNVDITVPKGRFSSLQRVVEIAPHLQVPMKKGTVVGRLVFLLNGKPLKSVPVVTQTAIEKAGWITQMFHKIRSVL</sequence>
<dbReference type="Gene3D" id="2.60.410.10">
    <property type="entry name" value="D-Ala-D-Ala carboxypeptidase, C-terminal domain"/>
    <property type="match status" value="1"/>
</dbReference>
<dbReference type="Pfam" id="PF07943">
    <property type="entry name" value="PBP5_C"/>
    <property type="match status" value="1"/>
</dbReference>
<dbReference type="InterPro" id="IPR037167">
    <property type="entry name" value="Peptidase_S11_C_sf"/>
</dbReference>
<evidence type="ECO:0000259" key="2">
    <source>
        <dbReference type="SMART" id="SM00936"/>
    </source>
</evidence>
<keyword evidence="3" id="KW-0645">Protease</keyword>
<evidence type="ECO:0000313" key="4">
    <source>
        <dbReference type="Proteomes" id="UP000887300"/>
    </source>
</evidence>